<protein>
    <submittedName>
        <fullName evidence="1">Tellurium resistance protein TehB</fullName>
    </submittedName>
</protein>
<dbReference type="SUPFAM" id="SSF53335">
    <property type="entry name" value="S-adenosyl-L-methionine-dependent methyltransferases"/>
    <property type="match status" value="1"/>
</dbReference>
<gene>
    <name evidence="1" type="ORF">CQA58_07245</name>
</gene>
<sequence>MLEDAIKWNQKHLEHPMPDTPSTLLVEFLPTLLNLDGRKALDIACGNGRNSKFLAQNGFECDSVDISEVALSLFAHLPNINTFQEDLDLFRPSIDSYDVVLNFYFLNRELFPSIIDTLKPNGIFLLETFIKESDGTNSSEIIDEKILNHNELEEIFSDFKILYNQSSYITRREGQEAKIISFVAQKNE</sequence>
<keyword evidence="2" id="KW-1185">Reference proteome</keyword>
<dbReference type="AlphaFoldDB" id="A0A3D8IVQ9"/>
<organism evidence="1 2">
    <name type="scientific">Helicobacter brantae</name>
    <dbReference type="NCBI Taxonomy" id="375927"/>
    <lineage>
        <taxon>Bacteria</taxon>
        <taxon>Pseudomonadati</taxon>
        <taxon>Campylobacterota</taxon>
        <taxon>Epsilonproteobacteria</taxon>
        <taxon>Campylobacterales</taxon>
        <taxon>Helicobacteraceae</taxon>
        <taxon>Helicobacter</taxon>
    </lineage>
</organism>
<dbReference type="Gene3D" id="3.40.50.150">
    <property type="entry name" value="Vaccinia Virus protein VP39"/>
    <property type="match status" value="1"/>
</dbReference>
<accession>A0A3D8IVQ9</accession>
<dbReference type="EMBL" id="NXLV01000016">
    <property type="protein sequence ID" value="RDU69357.1"/>
    <property type="molecule type" value="Genomic_DNA"/>
</dbReference>
<dbReference type="OrthoDB" id="5298787at2"/>
<dbReference type="InterPro" id="IPR029063">
    <property type="entry name" value="SAM-dependent_MTases_sf"/>
</dbReference>
<comment type="caution">
    <text evidence="1">The sequence shown here is derived from an EMBL/GenBank/DDBJ whole genome shotgun (WGS) entry which is preliminary data.</text>
</comment>
<dbReference type="Pfam" id="PF13489">
    <property type="entry name" value="Methyltransf_23"/>
    <property type="match status" value="1"/>
</dbReference>
<evidence type="ECO:0000313" key="1">
    <source>
        <dbReference type="EMBL" id="RDU69357.1"/>
    </source>
</evidence>
<reference evidence="1 2" key="1">
    <citation type="submission" date="2018-04" db="EMBL/GenBank/DDBJ databases">
        <title>Novel Campyloabacter and Helicobacter Species and Strains.</title>
        <authorList>
            <person name="Mannion A.J."/>
            <person name="Shen Z."/>
            <person name="Fox J.G."/>
        </authorList>
    </citation>
    <scope>NUCLEOTIDE SEQUENCE [LARGE SCALE GENOMIC DNA]</scope>
    <source>
        <strain evidence="1 2">MIT 04-9366</strain>
    </source>
</reference>
<name>A0A3D8IVQ9_9HELI</name>
<evidence type="ECO:0000313" key="2">
    <source>
        <dbReference type="Proteomes" id="UP000257045"/>
    </source>
</evidence>
<dbReference type="RefSeq" id="WP_115570044.1">
    <property type="nucleotide sequence ID" value="NZ_NXLV01000016.1"/>
</dbReference>
<dbReference type="CDD" id="cd02440">
    <property type="entry name" value="AdoMet_MTases"/>
    <property type="match status" value="1"/>
</dbReference>
<proteinExistence type="predicted"/>
<dbReference type="Proteomes" id="UP000257045">
    <property type="component" value="Unassembled WGS sequence"/>
</dbReference>